<feature type="compositionally biased region" description="Basic and acidic residues" evidence="1">
    <location>
        <begin position="83"/>
        <end position="92"/>
    </location>
</feature>
<reference evidence="3" key="2">
    <citation type="submission" date="2023-06" db="EMBL/GenBank/DDBJ databases">
        <authorList>
            <consortium name="Lawrence Berkeley National Laboratory"/>
            <person name="Haridas S."/>
            <person name="Hensen N."/>
            <person name="Bonometti L."/>
            <person name="Westerberg I."/>
            <person name="Brannstrom I.O."/>
            <person name="Guillou S."/>
            <person name="Cros-Aarteil S."/>
            <person name="Calhoun S."/>
            <person name="Kuo A."/>
            <person name="Mondo S."/>
            <person name="Pangilinan J."/>
            <person name="Riley R."/>
            <person name="Labutti K."/>
            <person name="Andreopoulos B."/>
            <person name="Lipzen A."/>
            <person name="Chen C."/>
            <person name="Yanf M."/>
            <person name="Daum C."/>
            <person name="Ng V."/>
            <person name="Clum A."/>
            <person name="Steindorff A."/>
            <person name="Ohm R."/>
            <person name="Martin F."/>
            <person name="Silar P."/>
            <person name="Natvig D."/>
            <person name="Lalanne C."/>
            <person name="Gautier V."/>
            <person name="Ament-Velasquez S.L."/>
            <person name="Kruys A."/>
            <person name="Hutchinson M.I."/>
            <person name="Powell A.J."/>
            <person name="Barry K."/>
            <person name="Miller A.N."/>
            <person name="Grigoriev I.V."/>
            <person name="Debuchy R."/>
            <person name="Gladieux P."/>
            <person name="Thoren M.H."/>
            <person name="Johannesson H."/>
        </authorList>
    </citation>
    <scope>NUCLEOTIDE SEQUENCE</scope>
    <source>
        <strain evidence="3">CBS 955.72</strain>
    </source>
</reference>
<dbReference type="AlphaFoldDB" id="A0AAJ0HJ25"/>
<keyword evidence="2" id="KW-0732">Signal</keyword>
<name>A0AAJ0HJ25_9PEZI</name>
<evidence type="ECO:0000313" key="3">
    <source>
        <dbReference type="EMBL" id="KAK3353621.1"/>
    </source>
</evidence>
<evidence type="ECO:0008006" key="5">
    <source>
        <dbReference type="Google" id="ProtNLM"/>
    </source>
</evidence>
<gene>
    <name evidence="3" type="ORF">B0T25DRAFT_218094</name>
</gene>
<proteinExistence type="predicted"/>
<evidence type="ECO:0000313" key="4">
    <source>
        <dbReference type="Proteomes" id="UP001275084"/>
    </source>
</evidence>
<accession>A0AAJ0HJ25</accession>
<feature type="signal peptide" evidence="2">
    <location>
        <begin position="1"/>
        <end position="22"/>
    </location>
</feature>
<dbReference type="EMBL" id="JAUIQD010000004">
    <property type="protein sequence ID" value="KAK3353621.1"/>
    <property type="molecule type" value="Genomic_DNA"/>
</dbReference>
<dbReference type="Proteomes" id="UP001275084">
    <property type="component" value="Unassembled WGS sequence"/>
</dbReference>
<feature type="region of interest" description="Disordered" evidence="1">
    <location>
        <begin position="65"/>
        <end position="95"/>
    </location>
</feature>
<feature type="chain" id="PRO_5042478137" description="Secreted protein" evidence="2">
    <location>
        <begin position="23"/>
        <end position="140"/>
    </location>
</feature>
<organism evidence="3 4">
    <name type="scientific">Lasiosphaeria hispida</name>
    <dbReference type="NCBI Taxonomy" id="260671"/>
    <lineage>
        <taxon>Eukaryota</taxon>
        <taxon>Fungi</taxon>
        <taxon>Dikarya</taxon>
        <taxon>Ascomycota</taxon>
        <taxon>Pezizomycotina</taxon>
        <taxon>Sordariomycetes</taxon>
        <taxon>Sordariomycetidae</taxon>
        <taxon>Sordariales</taxon>
        <taxon>Lasiosphaeriaceae</taxon>
        <taxon>Lasiosphaeria</taxon>
    </lineage>
</organism>
<comment type="caution">
    <text evidence="3">The sequence shown here is derived from an EMBL/GenBank/DDBJ whole genome shotgun (WGS) entry which is preliminary data.</text>
</comment>
<keyword evidence="4" id="KW-1185">Reference proteome</keyword>
<sequence length="140" mass="15423">MPLPPQVRVMLLLCVTSCGVSADRPVNHQQGLPCSRQAGLFCSRLAFPAVVLWGWYKHNSFPGRAARQTRSMDDPAATIPRDSLARRPDLGEGKQSACPLRIRRPRMQLSVTLRAPGRGRHGVKNSVAPCSRLQLCQIIS</sequence>
<evidence type="ECO:0000256" key="2">
    <source>
        <dbReference type="SAM" id="SignalP"/>
    </source>
</evidence>
<protein>
    <recommendedName>
        <fullName evidence="5">Secreted protein</fullName>
    </recommendedName>
</protein>
<evidence type="ECO:0000256" key="1">
    <source>
        <dbReference type="SAM" id="MobiDB-lite"/>
    </source>
</evidence>
<reference evidence="3" key="1">
    <citation type="journal article" date="2023" name="Mol. Phylogenet. Evol.">
        <title>Genome-scale phylogeny and comparative genomics of the fungal order Sordariales.</title>
        <authorList>
            <person name="Hensen N."/>
            <person name="Bonometti L."/>
            <person name="Westerberg I."/>
            <person name="Brannstrom I.O."/>
            <person name="Guillou S."/>
            <person name="Cros-Aarteil S."/>
            <person name="Calhoun S."/>
            <person name="Haridas S."/>
            <person name="Kuo A."/>
            <person name="Mondo S."/>
            <person name="Pangilinan J."/>
            <person name="Riley R."/>
            <person name="LaButti K."/>
            <person name="Andreopoulos B."/>
            <person name="Lipzen A."/>
            <person name="Chen C."/>
            <person name="Yan M."/>
            <person name="Daum C."/>
            <person name="Ng V."/>
            <person name="Clum A."/>
            <person name="Steindorff A."/>
            <person name="Ohm R.A."/>
            <person name="Martin F."/>
            <person name="Silar P."/>
            <person name="Natvig D.O."/>
            <person name="Lalanne C."/>
            <person name="Gautier V."/>
            <person name="Ament-Velasquez S.L."/>
            <person name="Kruys A."/>
            <person name="Hutchinson M.I."/>
            <person name="Powell A.J."/>
            <person name="Barry K."/>
            <person name="Miller A.N."/>
            <person name="Grigoriev I.V."/>
            <person name="Debuchy R."/>
            <person name="Gladieux P."/>
            <person name="Hiltunen Thoren M."/>
            <person name="Johannesson H."/>
        </authorList>
    </citation>
    <scope>NUCLEOTIDE SEQUENCE</scope>
    <source>
        <strain evidence="3">CBS 955.72</strain>
    </source>
</reference>